<dbReference type="RefSeq" id="WP_386822098.1">
    <property type="nucleotide sequence ID" value="NZ_JBHTIF010000001.1"/>
</dbReference>
<protein>
    <recommendedName>
        <fullName evidence="3">AfsR-like transcriptional regulator</fullName>
    </recommendedName>
</protein>
<evidence type="ECO:0000313" key="1">
    <source>
        <dbReference type="EMBL" id="MFD0724437.1"/>
    </source>
</evidence>
<reference evidence="2" key="1">
    <citation type="journal article" date="2019" name="Int. J. Syst. Evol. Microbiol.">
        <title>The Global Catalogue of Microorganisms (GCM) 10K type strain sequencing project: providing services to taxonomists for standard genome sequencing and annotation.</title>
        <authorList>
            <consortium name="The Broad Institute Genomics Platform"/>
            <consortium name="The Broad Institute Genome Sequencing Center for Infectious Disease"/>
            <person name="Wu L."/>
            <person name="Ma J."/>
        </authorList>
    </citation>
    <scope>NUCLEOTIDE SEQUENCE [LARGE SCALE GENOMIC DNA]</scope>
    <source>
        <strain evidence="2">CCUG 55585</strain>
    </source>
</reference>
<keyword evidence="2" id="KW-1185">Reference proteome</keyword>
<dbReference type="EMBL" id="JBHTIF010000001">
    <property type="protein sequence ID" value="MFD0724437.1"/>
    <property type="molecule type" value="Genomic_DNA"/>
</dbReference>
<dbReference type="Proteomes" id="UP001597110">
    <property type="component" value="Unassembled WGS sequence"/>
</dbReference>
<sequence>MNAQACPTADARLSLSPLPAGIDATLARLAGPLPQAATIAEAWLRRVLSPIGDSLWPEMAWRFSRLTSSGMPMEFAWSSRETAVRWTAEVAAPESDERARLAIAAAHLPDRERIDLAPWHRLQRDARLKYGAWLGMRHAHDTVGKLYVELPAGIALPDRHHHPLLRADGMAWRMVGLNVDGSREYYGQGTSLDRATVGRLADAVTGNGAALETLLAALTRRQELPRPSGLSLTLDAEGRALALTWFIFAKALFRDDTEAATTLGALCDGAPRAVHAALVAGSDDGAWRHGMVGAGIDVKGRTWLQCGLRPT</sequence>
<evidence type="ECO:0000313" key="2">
    <source>
        <dbReference type="Proteomes" id="UP001597110"/>
    </source>
</evidence>
<gene>
    <name evidence="1" type="ORF">ACFQ0E_02375</name>
</gene>
<name>A0ABW2Y9T7_9GAMM</name>
<proteinExistence type="predicted"/>
<comment type="caution">
    <text evidence="1">The sequence shown here is derived from an EMBL/GenBank/DDBJ whole genome shotgun (WGS) entry which is preliminary data.</text>
</comment>
<evidence type="ECO:0008006" key="3">
    <source>
        <dbReference type="Google" id="ProtNLM"/>
    </source>
</evidence>
<organism evidence="1 2">
    <name type="scientific">Lysobacter brunescens</name>
    <dbReference type="NCBI Taxonomy" id="262323"/>
    <lineage>
        <taxon>Bacteria</taxon>
        <taxon>Pseudomonadati</taxon>
        <taxon>Pseudomonadota</taxon>
        <taxon>Gammaproteobacteria</taxon>
        <taxon>Lysobacterales</taxon>
        <taxon>Lysobacteraceae</taxon>
        <taxon>Lysobacter</taxon>
    </lineage>
</organism>
<accession>A0ABW2Y9T7</accession>